<comment type="similarity">
    <text evidence="1">Belongs to the hemerythrin family.</text>
</comment>
<protein>
    <submittedName>
        <fullName evidence="6">Bacteriohemerythrin</fullName>
    </submittedName>
</protein>
<evidence type="ECO:0000259" key="5">
    <source>
        <dbReference type="Pfam" id="PF01814"/>
    </source>
</evidence>
<keyword evidence="2" id="KW-0813">Transport</keyword>
<keyword evidence="3" id="KW-0479">Metal-binding</keyword>
<evidence type="ECO:0000313" key="7">
    <source>
        <dbReference type="Proteomes" id="UP000334923"/>
    </source>
</evidence>
<reference evidence="6 7" key="1">
    <citation type="submission" date="2019-09" db="EMBL/GenBank/DDBJ databases">
        <authorList>
            <person name="Cremers G."/>
        </authorList>
    </citation>
    <scope>NUCLEOTIDE SEQUENCE [LARGE SCALE GENOMIC DNA]</scope>
    <source>
        <strain evidence="6">4A</strain>
    </source>
</reference>
<dbReference type="GO" id="GO:0005344">
    <property type="term" value="F:oxygen carrier activity"/>
    <property type="evidence" value="ECO:0007669"/>
    <property type="project" value="UniProtKB-KW"/>
</dbReference>
<gene>
    <name evidence="6" type="ORF">MAMT_00314</name>
</gene>
<dbReference type="Proteomes" id="UP000334923">
    <property type="component" value="Unassembled WGS sequence"/>
</dbReference>
<dbReference type="InterPro" id="IPR016131">
    <property type="entry name" value="Haemerythrin_Fe_BS"/>
</dbReference>
<dbReference type="Pfam" id="PF01814">
    <property type="entry name" value="Hemerythrin"/>
    <property type="match status" value="1"/>
</dbReference>
<dbReference type="Gene3D" id="1.20.120.50">
    <property type="entry name" value="Hemerythrin-like"/>
    <property type="match status" value="1"/>
</dbReference>
<dbReference type="PROSITE" id="PS00550">
    <property type="entry name" value="HEMERYTHRINS"/>
    <property type="match status" value="1"/>
</dbReference>
<dbReference type="PANTHER" id="PTHR37164:SF1">
    <property type="entry name" value="BACTERIOHEMERYTHRIN"/>
    <property type="match status" value="1"/>
</dbReference>
<evidence type="ECO:0000256" key="2">
    <source>
        <dbReference type="ARBA" id="ARBA00022621"/>
    </source>
</evidence>
<dbReference type="RefSeq" id="WP_142659184.1">
    <property type="nucleotide sequence ID" value="NZ_CABFVA020000012.1"/>
</dbReference>
<dbReference type="InterPro" id="IPR035938">
    <property type="entry name" value="Hemerythrin-like_sf"/>
</dbReference>
<dbReference type="NCBIfam" id="NF033749">
    <property type="entry name" value="bact_hemeryth"/>
    <property type="match status" value="1"/>
</dbReference>
<dbReference type="SUPFAM" id="SSF47188">
    <property type="entry name" value="Hemerythrin-like"/>
    <property type="match status" value="1"/>
</dbReference>
<dbReference type="PANTHER" id="PTHR37164">
    <property type="entry name" value="BACTERIOHEMERYTHRIN"/>
    <property type="match status" value="1"/>
</dbReference>
<dbReference type="InterPro" id="IPR012827">
    <property type="entry name" value="Hemerythrin_metal-bd"/>
</dbReference>
<proteinExistence type="inferred from homology"/>
<evidence type="ECO:0000256" key="4">
    <source>
        <dbReference type="ARBA" id="ARBA00023004"/>
    </source>
</evidence>
<evidence type="ECO:0000256" key="3">
    <source>
        <dbReference type="ARBA" id="ARBA00022723"/>
    </source>
</evidence>
<keyword evidence="7" id="KW-1185">Reference proteome</keyword>
<keyword evidence="4" id="KW-0408">Iron</keyword>
<keyword evidence="2" id="KW-0561">Oxygen transport</keyword>
<dbReference type="NCBIfam" id="TIGR02481">
    <property type="entry name" value="hemeryth_dom"/>
    <property type="match status" value="1"/>
</dbReference>
<name>A0A5E6M915_9BACT</name>
<dbReference type="AlphaFoldDB" id="A0A5E6M915"/>
<organism evidence="6 7">
    <name type="scientific">Methylacidimicrobium tartarophylax</name>
    <dbReference type="NCBI Taxonomy" id="1041768"/>
    <lineage>
        <taxon>Bacteria</taxon>
        <taxon>Pseudomonadati</taxon>
        <taxon>Verrucomicrobiota</taxon>
        <taxon>Methylacidimicrobium</taxon>
    </lineage>
</organism>
<feature type="domain" description="Hemerythrin-like" evidence="5">
    <location>
        <begin position="17"/>
        <end position="127"/>
    </location>
</feature>
<dbReference type="OrthoDB" id="9797092at2"/>
<dbReference type="CDD" id="cd12107">
    <property type="entry name" value="Hemerythrin"/>
    <property type="match status" value="1"/>
</dbReference>
<evidence type="ECO:0000313" key="6">
    <source>
        <dbReference type="EMBL" id="VVM04807.1"/>
    </source>
</evidence>
<dbReference type="InterPro" id="IPR012312">
    <property type="entry name" value="Hemerythrin-like"/>
</dbReference>
<evidence type="ECO:0000256" key="1">
    <source>
        <dbReference type="ARBA" id="ARBA00010587"/>
    </source>
</evidence>
<sequence length="135" mass="14868">MALITWTREQFGTNVSVHDQEHQSLFERLNNLDSTLVSGDRGAIGAALDSLIDVVAKHFASEEANMQKIGYPGLAAHKAAHDKLVETCVDLQKKFHEGGAEVTPETTAFVRDWLYNHIPNIDKAYGPHMNGKGIV</sequence>
<dbReference type="GO" id="GO:0046872">
    <property type="term" value="F:metal ion binding"/>
    <property type="evidence" value="ECO:0007669"/>
    <property type="project" value="UniProtKB-KW"/>
</dbReference>
<dbReference type="EMBL" id="CABFVA020000012">
    <property type="protein sequence ID" value="VVM04807.1"/>
    <property type="molecule type" value="Genomic_DNA"/>
</dbReference>
<accession>A0A5E6M915</accession>
<dbReference type="InterPro" id="IPR050669">
    <property type="entry name" value="Hemerythrin"/>
</dbReference>